<protein>
    <submittedName>
        <fullName evidence="1">Uncharacterized protein</fullName>
    </submittedName>
</protein>
<accession>A0A427B0H8</accession>
<evidence type="ECO:0000313" key="2">
    <source>
        <dbReference type="Proteomes" id="UP000287651"/>
    </source>
</evidence>
<proteinExistence type="predicted"/>
<reference evidence="1 2" key="1">
    <citation type="journal article" date="2014" name="Agronomy (Basel)">
        <title>A Draft Genome Sequence for Ensete ventricosum, the Drought-Tolerant Tree Against Hunger.</title>
        <authorList>
            <person name="Harrison J."/>
            <person name="Moore K.A."/>
            <person name="Paszkiewicz K."/>
            <person name="Jones T."/>
            <person name="Grant M."/>
            <person name="Ambacheew D."/>
            <person name="Muzemil S."/>
            <person name="Studholme D.J."/>
        </authorList>
    </citation>
    <scope>NUCLEOTIDE SEQUENCE [LARGE SCALE GENOMIC DNA]</scope>
</reference>
<dbReference type="EMBL" id="AMZH03000773">
    <property type="protein sequence ID" value="RRT82028.1"/>
    <property type="molecule type" value="Genomic_DNA"/>
</dbReference>
<gene>
    <name evidence="1" type="ORF">B296_00013573</name>
</gene>
<comment type="caution">
    <text evidence="1">The sequence shown here is derived from an EMBL/GenBank/DDBJ whole genome shotgun (WGS) entry which is preliminary data.</text>
</comment>
<name>A0A427B0H8_ENSVE</name>
<evidence type="ECO:0000313" key="1">
    <source>
        <dbReference type="EMBL" id="RRT82028.1"/>
    </source>
</evidence>
<dbReference type="Proteomes" id="UP000287651">
    <property type="component" value="Unassembled WGS sequence"/>
</dbReference>
<organism evidence="1 2">
    <name type="scientific">Ensete ventricosum</name>
    <name type="common">Abyssinian banana</name>
    <name type="synonym">Musa ensete</name>
    <dbReference type="NCBI Taxonomy" id="4639"/>
    <lineage>
        <taxon>Eukaryota</taxon>
        <taxon>Viridiplantae</taxon>
        <taxon>Streptophyta</taxon>
        <taxon>Embryophyta</taxon>
        <taxon>Tracheophyta</taxon>
        <taxon>Spermatophyta</taxon>
        <taxon>Magnoliopsida</taxon>
        <taxon>Liliopsida</taxon>
        <taxon>Zingiberales</taxon>
        <taxon>Musaceae</taxon>
        <taxon>Ensete</taxon>
    </lineage>
</organism>
<dbReference type="AlphaFoldDB" id="A0A427B0H8"/>
<sequence length="227" mass="25615">MIALYTEGMFTIINLVITILEQGSSLNVTCKFMVQRREMELPVNPIKISCKCETVSRELEFFISIKVENVDRATCVDYDPLYLGINHPFGDYQKASSWFGSRYFVSDSLKGSRVMLMLVAVDVSIMAKMVVSLVGLAECGSRSSHLLDRASRDPVEYCGVQLPVECMEVMASSHSQMIDFVLIPLVQRWQREDAQKTWNQANASSLQEMEELISVMLCSLSVMLTKI</sequence>